<evidence type="ECO:0000313" key="1">
    <source>
        <dbReference type="EMBL" id="QHB40961.1"/>
    </source>
</evidence>
<dbReference type="Proteomes" id="UP000464671">
    <property type="component" value="Segment"/>
</dbReference>
<protein>
    <submittedName>
        <fullName evidence="1">Uncharacterized protein</fullName>
    </submittedName>
</protein>
<organism evidence="1 2">
    <name type="scientific">Flavobacterium phage vB_FspS_tant8-1</name>
    <dbReference type="NCBI Taxonomy" id="2686278"/>
    <lineage>
        <taxon>Viruses</taxon>
        <taxon>Duplodnaviria</taxon>
        <taxon>Heunggongvirae</taxon>
        <taxon>Uroviricota</taxon>
        <taxon>Caudoviricetes</taxon>
        <taxon>Tantvirus</taxon>
        <taxon>Tantvirus tant</taxon>
    </lineage>
</organism>
<name>A0A6B9LNQ1_9CAUD</name>
<evidence type="ECO:0000313" key="2">
    <source>
        <dbReference type="Proteomes" id="UP000464671"/>
    </source>
</evidence>
<reference evidence="1 2" key="1">
    <citation type="journal article" date="2020" name="Viruses">
        <title>Diversity and Host Interactions Among Virulent and Temperate Baltic Sea Flavobacterium Phages.</title>
        <authorList>
            <person name="Nilsson E."/>
            <person name="Bayfield O.W."/>
            <person name="Lundin D."/>
            <person name="Antson A.A."/>
            <person name="Holmfeldt K."/>
        </authorList>
    </citation>
    <scope>NUCLEOTIDE SEQUENCE [LARGE SCALE GENOMIC DNA]</scope>
</reference>
<gene>
    <name evidence="1" type="ORF">tant81_gp030</name>
</gene>
<keyword evidence="2" id="KW-1185">Reference proteome</keyword>
<proteinExistence type="predicted"/>
<sequence length="76" mass="8667">MEKKKRRVKVITKKWIQPQGSGGKFIDFEFEGMFHCWGNEAVEAGESGFGNFTIGIVEDQDGQIHTINPNHIKFIN</sequence>
<dbReference type="EMBL" id="MN812239">
    <property type="protein sequence ID" value="QHB40961.1"/>
    <property type="molecule type" value="Genomic_DNA"/>
</dbReference>
<accession>A0A6B9LNQ1</accession>